<dbReference type="Proteomes" id="UP000593565">
    <property type="component" value="Unassembled WGS sequence"/>
</dbReference>
<feature type="compositionally biased region" description="Basic residues" evidence="1">
    <location>
        <begin position="118"/>
        <end position="129"/>
    </location>
</feature>
<dbReference type="EMBL" id="JAAGNN010000002">
    <property type="protein sequence ID" value="KAF4092526.1"/>
    <property type="molecule type" value="Genomic_DNA"/>
</dbReference>
<sequence length="129" mass="14239">SPSRAQNRVHLHRRIREKDQGATFCSSRLFFFNLPLPVQPPPPPSPTHHQHAFHLPLNPPTPLLLLDRHEILAADGSGGRCPSGKTRAGREKTRALAHKRGRAGAGGGREGGEGMCTRARRGRITVRRR</sequence>
<evidence type="ECO:0000256" key="1">
    <source>
        <dbReference type="SAM" id="MobiDB-lite"/>
    </source>
</evidence>
<accession>A0A7J6BBY8</accession>
<organism evidence="2 3">
    <name type="scientific">Ameiurus melas</name>
    <name type="common">Black bullhead</name>
    <name type="synonym">Silurus melas</name>
    <dbReference type="NCBI Taxonomy" id="219545"/>
    <lineage>
        <taxon>Eukaryota</taxon>
        <taxon>Metazoa</taxon>
        <taxon>Chordata</taxon>
        <taxon>Craniata</taxon>
        <taxon>Vertebrata</taxon>
        <taxon>Euteleostomi</taxon>
        <taxon>Actinopterygii</taxon>
        <taxon>Neopterygii</taxon>
        <taxon>Teleostei</taxon>
        <taxon>Ostariophysi</taxon>
        <taxon>Siluriformes</taxon>
        <taxon>Ictaluridae</taxon>
        <taxon>Ameiurus</taxon>
    </lineage>
</organism>
<name>A0A7J6BBY8_AMEME</name>
<protein>
    <submittedName>
        <fullName evidence="2">Uncharacterized protein</fullName>
    </submittedName>
</protein>
<gene>
    <name evidence="2" type="ORF">AMELA_G00022000</name>
</gene>
<evidence type="ECO:0000313" key="2">
    <source>
        <dbReference type="EMBL" id="KAF4092526.1"/>
    </source>
</evidence>
<keyword evidence="3" id="KW-1185">Reference proteome</keyword>
<feature type="region of interest" description="Disordered" evidence="1">
    <location>
        <begin position="74"/>
        <end position="129"/>
    </location>
</feature>
<feature type="non-terminal residue" evidence="2">
    <location>
        <position position="1"/>
    </location>
</feature>
<proteinExistence type="predicted"/>
<dbReference type="AlphaFoldDB" id="A0A7J6BBY8"/>
<comment type="caution">
    <text evidence="2">The sequence shown here is derived from an EMBL/GenBank/DDBJ whole genome shotgun (WGS) entry which is preliminary data.</text>
</comment>
<reference evidence="2 3" key="1">
    <citation type="submission" date="2020-02" db="EMBL/GenBank/DDBJ databases">
        <title>A chromosome-scale genome assembly of the black bullhead catfish (Ameiurus melas).</title>
        <authorList>
            <person name="Wen M."/>
            <person name="Zham M."/>
            <person name="Cabau C."/>
            <person name="Klopp C."/>
            <person name="Donnadieu C."/>
            <person name="Roques C."/>
            <person name="Bouchez O."/>
            <person name="Lampietro C."/>
            <person name="Jouanno E."/>
            <person name="Herpin A."/>
            <person name="Louis A."/>
            <person name="Berthelot C."/>
            <person name="Parey E."/>
            <person name="Roest-Crollius H."/>
            <person name="Braasch I."/>
            <person name="Postlethwait J."/>
            <person name="Robinson-Rechavi M."/>
            <person name="Echchiki A."/>
            <person name="Begum T."/>
            <person name="Montfort J."/>
            <person name="Schartl M."/>
            <person name="Bobe J."/>
            <person name="Guiguen Y."/>
        </authorList>
    </citation>
    <scope>NUCLEOTIDE SEQUENCE [LARGE SCALE GENOMIC DNA]</scope>
    <source>
        <strain evidence="2">M_S1</strain>
        <tissue evidence="2">Blood</tissue>
    </source>
</reference>
<evidence type="ECO:0000313" key="3">
    <source>
        <dbReference type="Proteomes" id="UP000593565"/>
    </source>
</evidence>